<dbReference type="GO" id="GO:0005975">
    <property type="term" value="P:carbohydrate metabolic process"/>
    <property type="evidence" value="ECO:0007669"/>
    <property type="project" value="UniProtKB-ARBA"/>
</dbReference>
<accession>A0A1I2PHS5</accession>
<protein>
    <submittedName>
        <fullName evidence="5">Uncharacterized protein</fullName>
    </submittedName>
</protein>
<feature type="region of interest" description="Disordered" evidence="1">
    <location>
        <begin position="796"/>
        <end position="817"/>
    </location>
</feature>
<dbReference type="Proteomes" id="UP000199065">
    <property type="component" value="Unassembled WGS sequence"/>
</dbReference>
<evidence type="ECO:0000313" key="5">
    <source>
        <dbReference type="EMBL" id="SFG15735.1"/>
    </source>
</evidence>
<dbReference type="Gene3D" id="2.60.40.10">
    <property type="entry name" value="Immunoglobulins"/>
    <property type="match status" value="1"/>
</dbReference>
<feature type="domain" description="SpaA-like prealbumin fold" evidence="3">
    <location>
        <begin position="1187"/>
        <end position="1255"/>
    </location>
</feature>
<feature type="transmembrane region" description="Helical" evidence="2">
    <location>
        <begin position="1305"/>
        <end position="1323"/>
    </location>
</feature>
<evidence type="ECO:0000259" key="4">
    <source>
        <dbReference type="Pfam" id="PF21959"/>
    </source>
</evidence>
<organism evidence="5 6">
    <name type="scientific">Corynebacterium spheniscorum</name>
    <dbReference type="NCBI Taxonomy" id="185761"/>
    <lineage>
        <taxon>Bacteria</taxon>
        <taxon>Bacillati</taxon>
        <taxon>Actinomycetota</taxon>
        <taxon>Actinomycetes</taxon>
        <taxon>Mycobacteriales</taxon>
        <taxon>Corynebacteriaceae</taxon>
        <taxon>Corynebacterium</taxon>
    </lineage>
</organism>
<reference evidence="5 6" key="1">
    <citation type="submission" date="2016-10" db="EMBL/GenBank/DDBJ databases">
        <authorList>
            <person name="de Groot N.N."/>
        </authorList>
    </citation>
    <scope>NUCLEOTIDE SEQUENCE [LARGE SCALE GENOMIC DNA]</scope>
    <source>
        <strain>J11</strain>
        <strain evidence="6">PG 39</strain>
    </source>
</reference>
<feature type="domain" description="DUF6923" evidence="4">
    <location>
        <begin position="323"/>
        <end position="598"/>
    </location>
</feature>
<keyword evidence="6" id="KW-1185">Reference proteome</keyword>
<keyword evidence="2" id="KW-0812">Transmembrane</keyword>
<dbReference type="InterPro" id="IPR013783">
    <property type="entry name" value="Ig-like_fold"/>
</dbReference>
<feature type="region of interest" description="Disordered" evidence="1">
    <location>
        <begin position="92"/>
        <end position="111"/>
    </location>
</feature>
<feature type="region of interest" description="Disordered" evidence="1">
    <location>
        <begin position="1"/>
        <end position="21"/>
    </location>
</feature>
<feature type="region of interest" description="Disordered" evidence="1">
    <location>
        <begin position="830"/>
        <end position="850"/>
    </location>
</feature>
<gene>
    <name evidence="5" type="ORF">SAMN05660282_00064</name>
</gene>
<name>A0A1I2PHS5_9CORY</name>
<keyword evidence="2" id="KW-0472">Membrane</keyword>
<dbReference type="Pfam" id="PF17802">
    <property type="entry name" value="SpaA"/>
    <property type="match status" value="1"/>
</dbReference>
<evidence type="ECO:0000259" key="3">
    <source>
        <dbReference type="Pfam" id="PF17802"/>
    </source>
</evidence>
<evidence type="ECO:0000313" key="6">
    <source>
        <dbReference type="Proteomes" id="UP000199065"/>
    </source>
</evidence>
<dbReference type="EMBL" id="FOPJ01000001">
    <property type="protein sequence ID" value="SFG15735.1"/>
    <property type="molecule type" value="Genomic_DNA"/>
</dbReference>
<dbReference type="STRING" id="185761.SAMN05660282_00064"/>
<proteinExistence type="predicted"/>
<dbReference type="Pfam" id="PF21959">
    <property type="entry name" value="DUF6923"/>
    <property type="match status" value="1"/>
</dbReference>
<dbReference type="InterPro" id="IPR054215">
    <property type="entry name" value="DUF6923"/>
</dbReference>
<keyword evidence="2" id="KW-1133">Transmembrane helix</keyword>
<evidence type="ECO:0000256" key="1">
    <source>
        <dbReference type="SAM" id="MobiDB-lite"/>
    </source>
</evidence>
<evidence type="ECO:0000256" key="2">
    <source>
        <dbReference type="SAM" id="Phobius"/>
    </source>
</evidence>
<sequence>MKVARQESDSAQPGHRLSRARDSASLRSIFGSVKKPLGLLAVCALALNLPLAQAQDVVDDTVISQPAEEPTAATAGDDLGLPAEIEELLRDPETAEPESSDEGLASELDEDAVAPRTFAERSAGVRSLNPGVTVDNSSERWKVTKHWDGGSTGSNPGRFLSAHFAYAPGFWDGSWIQAVDAYGRPNLGLELGPLDSPYYINTDDTSVWSADCPQTVANGTCTFSRIDDPTKKVVFTFDGNRGAYSPGGFTVTVEGFEDGIVDVYEPVTLRLRWDSDKGVSWYDASKVSDSTFDFEDVPRLPHAPTSAPGRIAQAYLVRGKPSTAPSVLYRTALDGSGLKEIGSDAHWVYNALAYDDITHQLVAISQKPETGYETQYPAGHLLSIDPETGKVTDRGQLQGIKDDDVKGGINTGTMTLDGEYWVANASVSGTGTLYSVPLAEGRPAVARTVTLKRGSGYTLSKARPNSNDYTYVLGAKGEYAYGMVNQLRSNGVSTPTLERITLDGPNAGRIDWFDLSDLSTPAGNKMPTGPGAIYGSAWTEPNGNLVFATNRATDPFKPHAAAFQLEIADPDNLQSLDSIKLVSVSPIPTSENNDATSYRPDHKSDLSVAKTGFDNAVLISDNDAKSYLWRIRVKNEEPAGGMPSSGFILTDTLPVQQDASGAWYSPFKNLRVVDGKALEELRQELIAQHGGDEIAVSEAIKAELKKVPLAERLDPTTPDPAVDPNNGLVLPGMTPRHITCEVGQKPDKGHPEIDVPAFTCNAGPLEPQASKEVIVVADLVGAGELPGISDPACGTNTASVNGLEPDPNPGNNQDTAECPNESIALVKRPAADQDPDVPGDQPQATVYEENGQKKARVRYEIFIKNNGNKAGPITSQIVDTLRIPAGVKVENSTAKIRGEDTLLDATLDPDTKALMIPVSAVGEIPAKGEKIIELEVFLILEDSALSVENMEKLECASATPENLENPKGALNAVRMEGEKDPPYGTKNNNACVTIVNPSAAISKSPSPGEAVEMNGNGEADLTYTVTVTNSGGPGSPAVTVPNLFEQVELPDTLQTRGDIYIEAPATTGASIGELTAAIPAAEWVAGKKLTIAKEVVVDAGVSQEIRITVPVKLKANVPAEKRRELETCEAAEGGAFTGGVPNSVSMDIPDVDGAENNHACIPLKPAEPVAIFLQKVSYVSGDGVVPQPLTGAEFRIEPSDNSGVAIVPVAGEGGRFTATLKPGSYSLVETKAPEGGYQLLPGKVPFKLVKDAQGTRLEFQEPYSSPLISFVNDTVEAGGTTPTVGIQIADVQTGELPKTGPANPIMWVSLSLTLGLGMLVLNLSDIRRNRRRS</sequence>
<dbReference type="InterPro" id="IPR041033">
    <property type="entry name" value="SpaA_PFL_dom_1"/>
</dbReference>